<keyword evidence="1" id="KW-0812">Transmembrane</keyword>
<dbReference type="EMBL" id="JACGXA010000001">
    <property type="protein sequence ID" value="MBA8801852.1"/>
    <property type="molecule type" value="Genomic_DNA"/>
</dbReference>
<comment type="caution">
    <text evidence="2">The sequence shown here is derived from an EMBL/GenBank/DDBJ whole genome shotgun (WGS) entry which is preliminary data.</text>
</comment>
<dbReference type="GO" id="GO:0008168">
    <property type="term" value="F:methyltransferase activity"/>
    <property type="evidence" value="ECO:0007669"/>
    <property type="project" value="UniProtKB-KW"/>
</dbReference>
<evidence type="ECO:0000256" key="1">
    <source>
        <dbReference type="SAM" id="Phobius"/>
    </source>
</evidence>
<accession>A0A7W3P7W9</accession>
<dbReference type="GO" id="GO:0032259">
    <property type="term" value="P:methylation"/>
    <property type="evidence" value="ECO:0007669"/>
    <property type="project" value="UniProtKB-KW"/>
</dbReference>
<name>A0A7W3P7W9_9ACTN</name>
<sequence>MFTVFAVEGYFSLIVEVILLGVKIFAIVACLTYPAEAYTAAGKLTKPAWAIILGLGLVVQIVMVGAGPINIINLAFTIAAFVFLADVRPALAGLRRR</sequence>
<dbReference type="Proteomes" id="UP000580910">
    <property type="component" value="Unassembled WGS sequence"/>
</dbReference>
<keyword evidence="2" id="KW-0808">Transferase</keyword>
<keyword evidence="1" id="KW-0472">Membrane</keyword>
<feature type="transmembrane region" description="Helical" evidence="1">
    <location>
        <begin position="47"/>
        <end position="65"/>
    </location>
</feature>
<protein>
    <submittedName>
        <fullName evidence="2">Tetrahydromethanopterin S-methyltransferase subunit B</fullName>
    </submittedName>
</protein>
<organism evidence="2 3">
    <name type="scientific">Nocardioides ginsengisegetis</name>
    <dbReference type="NCBI Taxonomy" id="661491"/>
    <lineage>
        <taxon>Bacteria</taxon>
        <taxon>Bacillati</taxon>
        <taxon>Actinomycetota</taxon>
        <taxon>Actinomycetes</taxon>
        <taxon>Propionibacteriales</taxon>
        <taxon>Nocardioidaceae</taxon>
        <taxon>Nocardioides</taxon>
    </lineage>
</organism>
<keyword evidence="1" id="KW-1133">Transmembrane helix</keyword>
<keyword evidence="2" id="KW-0489">Methyltransferase</keyword>
<dbReference type="InterPro" id="IPR019662">
    <property type="entry name" value="DUF2516"/>
</dbReference>
<feature type="transmembrane region" description="Helical" evidence="1">
    <location>
        <begin position="12"/>
        <end position="35"/>
    </location>
</feature>
<dbReference type="Pfam" id="PF10724">
    <property type="entry name" value="DUF2516"/>
    <property type="match status" value="1"/>
</dbReference>
<dbReference type="RefSeq" id="WP_182535917.1">
    <property type="nucleotide sequence ID" value="NZ_JACGXA010000001.1"/>
</dbReference>
<evidence type="ECO:0000313" key="2">
    <source>
        <dbReference type="EMBL" id="MBA8801852.1"/>
    </source>
</evidence>
<gene>
    <name evidence="2" type="ORF">FB382_000143</name>
</gene>
<proteinExistence type="predicted"/>
<evidence type="ECO:0000313" key="3">
    <source>
        <dbReference type="Proteomes" id="UP000580910"/>
    </source>
</evidence>
<reference evidence="2 3" key="1">
    <citation type="submission" date="2020-07" db="EMBL/GenBank/DDBJ databases">
        <title>Sequencing the genomes of 1000 actinobacteria strains.</title>
        <authorList>
            <person name="Klenk H.-P."/>
        </authorList>
    </citation>
    <scope>NUCLEOTIDE SEQUENCE [LARGE SCALE GENOMIC DNA]</scope>
    <source>
        <strain evidence="2 3">DSM 21349</strain>
    </source>
</reference>
<dbReference type="AlphaFoldDB" id="A0A7W3P7W9"/>
<keyword evidence="3" id="KW-1185">Reference proteome</keyword>